<dbReference type="EnsemblMetazoa" id="XM_031927006">
    <property type="protein sequence ID" value="XP_031782866"/>
    <property type="gene ID" value="LOC103315351"/>
</dbReference>
<dbReference type="OrthoDB" id="9973206at2759"/>
<dbReference type="InParanoid" id="A0A7M7QBB8"/>
<evidence type="ECO:0000313" key="1">
    <source>
        <dbReference type="EnsemblMetazoa" id="XP_031782866"/>
    </source>
</evidence>
<dbReference type="KEGG" id="nvi:103315351"/>
<dbReference type="Proteomes" id="UP000002358">
    <property type="component" value="Unassembled WGS sequence"/>
</dbReference>
<reference evidence="1" key="1">
    <citation type="submission" date="2021-01" db="UniProtKB">
        <authorList>
            <consortium name="EnsemblMetazoa"/>
        </authorList>
    </citation>
    <scope>IDENTIFICATION</scope>
</reference>
<evidence type="ECO:0000313" key="2">
    <source>
        <dbReference type="Proteomes" id="UP000002358"/>
    </source>
</evidence>
<proteinExistence type="predicted"/>
<protein>
    <submittedName>
        <fullName evidence="1">Uncharacterized protein</fullName>
    </submittedName>
</protein>
<accession>A0A7M7QBB8</accession>
<name>A0A7M7QBB8_NASVI</name>
<keyword evidence="2" id="KW-1185">Reference proteome</keyword>
<dbReference type="RefSeq" id="XP_031782866.1">
    <property type="nucleotide sequence ID" value="XM_031927006.1"/>
</dbReference>
<dbReference type="GeneID" id="103315351"/>
<organism evidence="1 2">
    <name type="scientific">Nasonia vitripennis</name>
    <name type="common">Parasitic wasp</name>
    <dbReference type="NCBI Taxonomy" id="7425"/>
    <lineage>
        <taxon>Eukaryota</taxon>
        <taxon>Metazoa</taxon>
        <taxon>Ecdysozoa</taxon>
        <taxon>Arthropoda</taxon>
        <taxon>Hexapoda</taxon>
        <taxon>Insecta</taxon>
        <taxon>Pterygota</taxon>
        <taxon>Neoptera</taxon>
        <taxon>Endopterygota</taxon>
        <taxon>Hymenoptera</taxon>
        <taxon>Apocrita</taxon>
        <taxon>Proctotrupomorpha</taxon>
        <taxon>Chalcidoidea</taxon>
        <taxon>Pteromalidae</taxon>
        <taxon>Pteromalinae</taxon>
        <taxon>Nasonia</taxon>
    </lineage>
</organism>
<dbReference type="AlphaFoldDB" id="A0A7M7QBB8"/>
<sequence length="359" mass="41138">MDQNDFYLVLPSNSSTTYYNENATSCFTTQLSRELRLGGNWSVALVEIHVPSTVTHIQESDAFYTFKQSEKAEQETHFFPHGIYDKIEQLANEINKSVAFHNHLRLEVAPIQQGYYMLQRKCACKDQHQTTFNEKICGIFGFEDYETRRKNGTFVISSMGSVVVLGNRPASLSRAIPDQLYVYTDVCEPHTIGDTQAALLRIVSVDSAKYKFGSNIEFPTVLDGIRKDSTKYFHGGYLYNRDWRPGIKTPTYRCNTRSITACPGKIIDNDDLSIVQVREHIPHPIEEDCLQQYEFRKEIYRVCETTFDPFDVIYNQVSLRGSCTGTDGSVALVFIHEEIMEPLRNCTVLYMDSTFDPRP</sequence>